<accession>A0AAD7NMY4</accession>
<evidence type="ECO:0000313" key="3">
    <source>
        <dbReference type="Proteomes" id="UP001215598"/>
    </source>
</evidence>
<keyword evidence="1" id="KW-0812">Transmembrane</keyword>
<gene>
    <name evidence="2" type="ORF">B0H16DRAFT_310128</name>
</gene>
<comment type="caution">
    <text evidence="2">The sequence shown here is derived from an EMBL/GenBank/DDBJ whole genome shotgun (WGS) entry which is preliminary data.</text>
</comment>
<dbReference type="Proteomes" id="UP001215598">
    <property type="component" value="Unassembled WGS sequence"/>
</dbReference>
<name>A0AAD7NMY4_9AGAR</name>
<organism evidence="2 3">
    <name type="scientific">Mycena metata</name>
    <dbReference type="NCBI Taxonomy" id="1033252"/>
    <lineage>
        <taxon>Eukaryota</taxon>
        <taxon>Fungi</taxon>
        <taxon>Dikarya</taxon>
        <taxon>Basidiomycota</taxon>
        <taxon>Agaricomycotina</taxon>
        <taxon>Agaricomycetes</taxon>
        <taxon>Agaricomycetidae</taxon>
        <taxon>Agaricales</taxon>
        <taxon>Marasmiineae</taxon>
        <taxon>Mycenaceae</taxon>
        <taxon>Mycena</taxon>
    </lineage>
</organism>
<reference evidence="2" key="1">
    <citation type="submission" date="2023-03" db="EMBL/GenBank/DDBJ databases">
        <title>Massive genome expansion in bonnet fungi (Mycena s.s.) driven by repeated elements and novel gene families across ecological guilds.</title>
        <authorList>
            <consortium name="Lawrence Berkeley National Laboratory"/>
            <person name="Harder C.B."/>
            <person name="Miyauchi S."/>
            <person name="Viragh M."/>
            <person name="Kuo A."/>
            <person name="Thoen E."/>
            <person name="Andreopoulos B."/>
            <person name="Lu D."/>
            <person name="Skrede I."/>
            <person name="Drula E."/>
            <person name="Henrissat B."/>
            <person name="Morin E."/>
            <person name="Kohler A."/>
            <person name="Barry K."/>
            <person name="LaButti K."/>
            <person name="Morin E."/>
            <person name="Salamov A."/>
            <person name="Lipzen A."/>
            <person name="Mereny Z."/>
            <person name="Hegedus B."/>
            <person name="Baldrian P."/>
            <person name="Stursova M."/>
            <person name="Weitz H."/>
            <person name="Taylor A."/>
            <person name="Grigoriev I.V."/>
            <person name="Nagy L.G."/>
            <person name="Martin F."/>
            <person name="Kauserud H."/>
        </authorList>
    </citation>
    <scope>NUCLEOTIDE SEQUENCE</scope>
    <source>
        <strain evidence="2">CBHHK182m</strain>
    </source>
</reference>
<evidence type="ECO:0000256" key="1">
    <source>
        <dbReference type="SAM" id="Phobius"/>
    </source>
</evidence>
<keyword evidence="3" id="KW-1185">Reference proteome</keyword>
<dbReference type="AlphaFoldDB" id="A0AAD7NMY4"/>
<dbReference type="EMBL" id="JARKIB010000020">
    <property type="protein sequence ID" value="KAJ7768210.1"/>
    <property type="molecule type" value="Genomic_DNA"/>
</dbReference>
<sequence length="142" mass="13703">MATAATAAAAVEAALAGAAAATAATATAAMATAAMATAAMATAAMATGATAAAAVEAALAGAAAAAAEVMVQSARLRPLDMRTITPISPALLRCGPLASILPMVLSSARKAARTCAIRLPAVYMPTISTTSTLVQKKTRATC</sequence>
<proteinExistence type="predicted"/>
<protein>
    <submittedName>
        <fullName evidence="2">Uncharacterized protein</fullName>
    </submittedName>
</protein>
<keyword evidence="1" id="KW-1133">Transmembrane helix</keyword>
<evidence type="ECO:0000313" key="2">
    <source>
        <dbReference type="EMBL" id="KAJ7768210.1"/>
    </source>
</evidence>
<feature type="transmembrane region" description="Helical" evidence="1">
    <location>
        <begin position="43"/>
        <end position="67"/>
    </location>
</feature>
<keyword evidence="1" id="KW-0472">Membrane</keyword>